<dbReference type="Proteomes" id="UP001652661">
    <property type="component" value="Chromosome 3L"/>
</dbReference>
<name>A0A6P4IXL0_DROKI</name>
<protein>
    <submittedName>
        <fullName evidence="2">Uncharacterized protein</fullName>
    </submittedName>
</protein>
<sequence>MAFEQKHGIATKVEFTNAKSTTLDPDFASFEYCFLKSVNRTYKYLSVKVNLHKTSVTKVNVNVAIFKRYNGYKPFFYNVTVDACKFLVREKPDPIATYLYSMFKSYSNMNHSCPFDNDILVEKLPIGFINQQVTEVLPVPHGDYLFHSNWLAYDINRATVSVYFTIS</sequence>
<evidence type="ECO:0000313" key="1">
    <source>
        <dbReference type="Proteomes" id="UP001652661"/>
    </source>
</evidence>
<accession>A0A6P4IXL0</accession>
<dbReference type="OrthoDB" id="7840513at2759"/>
<dbReference type="InterPro" id="IPR010512">
    <property type="entry name" value="DUF1091"/>
</dbReference>
<evidence type="ECO:0000313" key="2">
    <source>
        <dbReference type="RefSeq" id="XP_017027058.1"/>
    </source>
</evidence>
<keyword evidence="1" id="KW-1185">Reference proteome</keyword>
<proteinExistence type="predicted"/>
<gene>
    <name evidence="2" type="primary">LOC108078011</name>
</gene>
<organism evidence="1 2">
    <name type="scientific">Drosophila kikkawai</name>
    <name type="common">Fruit fly</name>
    <dbReference type="NCBI Taxonomy" id="30033"/>
    <lineage>
        <taxon>Eukaryota</taxon>
        <taxon>Metazoa</taxon>
        <taxon>Ecdysozoa</taxon>
        <taxon>Arthropoda</taxon>
        <taxon>Hexapoda</taxon>
        <taxon>Insecta</taxon>
        <taxon>Pterygota</taxon>
        <taxon>Neoptera</taxon>
        <taxon>Endopterygota</taxon>
        <taxon>Diptera</taxon>
        <taxon>Brachycera</taxon>
        <taxon>Muscomorpha</taxon>
        <taxon>Ephydroidea</taxon>
        <taxon>Drosophilidae</taxon>
        <taxon>Drosophila</taxon>
        <taxon>Sophophora</taxon>
    </lineage>
</organism>
<dbReference type="SMART" id="SM00697">
    <property type="entry name" value="DM8"/>
    <property type="match status" value="1"/>
</dbReference>
<dbReference type="Pfam" id="PF06477">
    <property type="entry name" value="DUF1091"/>
    <property type="match status" value="1"/>
</dbReference>
<dbReference type="PANTHER" id="PTHR20898">
    <property type="entry name" value="DAEDALUS ON 3-RELATED-RELATED"/>
    <property type="match status" value="1"/>
</dbReference>
<dbReference type="AlphaFoldDB" id="A0A6P4IXL0"/>
<dbReference type="RefSeq" id="XP_017027058.1">
    <property type="nucleotide sequence ID" value="XM_017171569.1"/>
</dbReference>
<dbReference type="GeneID" id="108078011"/>
<dbReference type="PANTHER" id="PTHR20898:SF0">
    <property type="entry name" value="DAEDALUS ON 3-RELATED"/>
    <property type="match status" value="1"/>
</dbReference>
<reference evidence="2" key="1">
    <citation type="submission" date="2025-08" db="UniProtKB">
        <authorList>
            <consortium name="RefSeq"/>
        </authorList>
    </citation>
    <scope>IDENTIFICATION</scope>
    <source>
        <strain evidence="2">14028-0561.14</strain>
        <tissue evidence="2">Whole fly</tissue>
    </source>
</reference>